<accession>A0A6P6DXH8</accession>
<evidence type="ECO:0000259" key="5">
    <source>
        <dbReference type="PROSITE" id="PS50287"/>
    </source>
</evidence>
<evidence type="ECO:0000313" key="6">
    <source>
        <dbReference type="Proteomes" id="UP000515203"/>
    </source>
</evidence>
<proteinExistence type="predicted"/>
<feature type="compositionally biased region" description="Basic and acidic residues" evidence="3">
    <location>
        <begin position="143"/>
        <end position="153"/>
    </location>
</feature>
<dbReference type="GeneID" id="111814757"/>
<gene>
    <name evidence="7" type="primary">LOC111814757</name>
</gene>
<feature type="domain" description="SRCR" evidence="5">
    <location>
        <begin position="5"/>
        <end position="35"/>
    </location>
</feature>
<organism evidence="6 7">
    <name type="scientific">Octodon degus</name>
    <name type="common">Degu</name>
    <name type="synonym">Sciurus degus</name>
    <dbReference type="NCBI Taxonomy" id="10160"/>
    <lineage>
        <taxon>Eukaryota</taxon>
        <taxon>Metazoa</taxon>
        <taxon>Chordata</taxon>
        <taxon>Craniata</taxon>
        <taxon>Vertebrata</taxon>
        <taxon>Euteleostomi</taxon>
        <taxon>Mammalia</taxon>
        <taxon>Eutheria</taxon>
        <taxon>Euarchontoglires</taxon>
        <taxon>Glires</taxon>
        <taxon>Rodentia</taxon>
        <taxon>Hystricomorpha</taxon>
        <taxon>Octodontidae</taxon>
        <taxon>Octodon</taxon>
    </lineage>
</organism>
<keyword evidence="6" id="KW-1185">Reference proteome</keyword>
<dbReference type="RefSeq" id="XP_023564473.1">
    <property type="nucleotide sequence ID" value="XM_023708705.1"/>
</dbReference>
<dbReference type="Gene3D" id="3.10.250.10">
    <property type="entry name" value="SRCR-like domain"/>
    <property type="match status" value="1"/>
</dbReference>
<evidence type="ECO:0000256" key="2">
    <source>
        <dbReference type="PROSITE-ProRule" id="PRU00196"/>
    </source>
</evidence>
<dbReference type="GO" id="GO:0016020">
    <property type="term" value="C:membrane"/>
    <property type="evidence" value="ECO:0007669"/>
    <property type="project" value="InterPro"/>
</dbReference>
<sequence length="233" mass="25870">MPWERGQESSLWACARAPWGQSDCKHEEDAGVRCSAERTTVSPTHTSTSSVSDPVHNHFSLPEILCIVLGVLLFLVLITLGIHRCRWITQLKASSTVKDANEEALYQEIEKEEILLDRLENILDEPENKLPYETGDSEEDSGDKESVSGKHVDASGNSYDDVEELPAPDISSTSGMGKMNIFPEEESSDGCSREGISLHHPREDSNTKMEDNASPLVFRSEDTGYDDIELITM</sequence>
<evidence type="ECO:0000313" key="7">
    <source>
        <dbReference type="RefSeq" id="XP_023564473.1"/>
    </source>
</evidence>
<reference evidence="7" key="1">
    <citation type="submission" date="2025-08" db="UniProtKB">
        <authorList>
            <consortium name="RefSeq"/>
        </authorList>
    </citation>
    <scope>IDENTIFICATION</scope>
</reference>
<feature type="region of interest" description="Disordered" evidence="3">
    <location>
        <begin position="126"/>
        <end position="220"/>
    </location>
</feature>
<dbReference type="OrthoDB" id="9838181at2759"/>
<evidence type="ECO:0000256" key="4">
    <source>
        <dbReference type="SAM" id="Phobius"/>
    </source>
</evidence>
<protein>
    <submittedName>
        <fullName evidence="7">Antigen WC1.1-like</fullName>
    </submittedName>
</protein>
<keyword evidence="4" id="KW-0472">Membrane</keyword>
<dbReference type="Proteomes" id="UP000515203">
    <property type="component" value="Unplaced"/>
</dbReference>
<feature type="compositionally biased region" description="Basic and acidic residues" evidence="3">
    <location>
        <begin position="196"/>
        <end position="211"/>
    </location>
</feature>
<dbReference type="AlphaFoldDB" id="A0A6P6DXH8"/>
<dbReference type="InterPro" id="IPR001190">
    <property type="entry name" value="SRCR"/>
</dbReference>
<name>A0A6P6DXH8_OCTDE</name>
<keyword evidence="1" id="KW-1015">Disulfide bond</keyword>
<evidence type="ECO:0000256" key="1">
    <source>
        <dbReference type="ARBA" id="ARBA00023157"/>
    </source>
</evidence>
<evidence type="ECO:0000256" key="3">
    <source>
        <dbReference type="SAM" id="MobiDB-lite"/>
    </source>
</evidence>
<feature type="transmembrane region" description="Helical" evidence="4">
    <location>
        <begin position="59"/>
        <end position="82"/>
    </location>
</feature>
<dbReference type="PROSITE" id="PS50287">
    <property type="entry name" value="SRCR_2"/>
    <property type="match status" value="1"/>
</dbReference>
<dbReference type="InParanoid" id="A0A6P6DXH8"/>
<keyword evidence="4" id="KW-0812">Transmembrane</keyword>
<comment type="caution">
    <text evidence="2">Lacks conserved residue(s) required for the propagation of feature annotation.</text>
</comment>
<dbReference type="SUPFAM" id="SSF56487">
    <property type="entry name" value="SRCR-like"/>
    <property type="match status" value="1"/>
</dbReference>
<dbReference type="Pfam" id="PF00530">
    <property type="entry name" value="SRCR"/>
    <property type="match status" value="1"/>
</dbReference>
<dbReference type="InterPro" id="IPR036772">
    <property type="entry name" value="SRCR-like_dom_sf"/>
</dbReference>
<keyword evidence="4" id="KW-1133">Transmembrane helix</keyword>